<evidence type="ECO:0000259" key="12">
    <source>
        <dbReference type="PROSITE" id="PS50851"/>
    </source>
</evidence>
<dbReference type="FunFam" id="3.30.565.10:FF:000016">
    <property type="entry name" value="Chemotaxis protein CheA, putative"/>
    <property type="match status" value="1"/>
</dbReference>
<evidence type="ECO:0000256" key="9">
    <source>
        <dbReference type="SAM" id="MobiDB-lite"/>
    </source>
</evidence>
<dbReference type="InterPro" id="IPR004358">
    <property type="entry name" value="Sig_transdc_His_kin-like_C"/>
</dbReference>
<dbReference type="SMART" id="SM00448">
    <property type="entry name" value="REC"/>
    <property type="match status" value="1"/>
</dbReference>
<dbReference type="GO" id="GO:0005737">
    <property type="term" value="C:cytoplasm"/>
    <property type="evidence" value="ECO:0007669"/>
    <property type="project" value="InterPro"/>
</dbReference>
<keyword evidence="3 8" id="KW-0597">Phosphoprotein</keyword>
<dbReference type="SMART" id="SM00073">
    <property type="entry name" value="HPT"/>
    <property type="match status" value="1"/>
</dbReference>
<accession>A0A928Z7U5</accession>
<dbReference type="SUPFAM" id="SSF52172">
    <property type="entry name" value="CheY-like"/>
    <property type="match status" value="1"/>
</dbReference>
<feature type="domain" description="CheW-like" evidence="12">
    <location>
        <begin position="1248"/>
        <end position="1395"/>
    </location>
</feature>
<evidence type="ECO:0000259" key="10">
    <source>
        <dbReference type="PROSITE" id="PS50109"/>
    </source>
</evidence>
<dbReference type="Gene3D" id="1.10.287.560">
    <property type="entry name" value="Histidine kinase CheA-like, homodimeric domain"/>
    <property type="match status" value="1"/>
</dbReference>
<feature type="modified residue" description="4-aspartylphosphate" evidence="8">
    <location>
        <position position="1473"/>
    </location>
</feature>
<evidence type="ECO:0000313" key="14">
    <source>
        <dbReference type="EMBL" id="MBE9040058.1"/>
    </source>
</evidence>
<dbReference type="PROSITE" id="PS50109">
    <property type="entry name" value="HIS_KIN"/>
    <property type="match status" value="1"/>
</dbReference>
<keyword evidence="4" id="KW-0808">Transferase</keyword>
<feature type="domain" description="Histidine kinase" evidence="10">
    <location>
        <begin position="1042"/>
        <end position="1247"/>
    </location>
</feature>
<keyword evidence="6" id="KW-0902">Two-component regulatory system</keyword>
<dbReference type="CDD" id="cd00088">
    <property type="entry name" value="HPT"/>
    <property type="match status" value="1"/>
</dbReference>
<dbReference type="InterPro" id="IPR003594">
    <property type="entry name" value="HATPase_dom"/>
</dbReference>
<evidence type="ECO:0000256" key="5">
    <source>
        <dbReference type="ARBA" id="ARBA00022777"/>
    </source>
</evidence>
<dbReference type="InterPro" id="IPR036890">
    <property type="entry name" value="HATPase_C_sf"/>
</dbReference>
<dbReference type="RefSeq" id="WP_264320316.1">
    <property type="nucleotide sequence ID" value="NZ_JADEXN010000052.1"/>
</dbReference>
<dbReference type="InterPro" id="IPR037006">
    <property type="entry name" value="CheA-like_homodim_sf"/>
</dbReference>
<dbReference type="InterPro" id="IPR001789">
    <property type="entry name" value="Sig_transdc_resp-reg_receiver"/>
</dbReference>
<dbReference type="PANTHER" id="PTHR43395:SF1">
    <property type="entry name" value="CHEMOTAXIS PROTEIN CHEA"/>
    <property type="match status" value="1"/>
</dbReference>
<dbReference type="PROSITE" id="PS50851">
    <property type="entry name" value="CHEW"/>
    <property type="match status" value="1"/>
</dbReference>
<dbReference type="InterPro" id="IPR051315">
    <property type="entry name" value="Bact_Chemotaxis_CheA"/>
</dbReference>
<feature type="region of interest" description="Disordered" evidence="9">
    <location>
        <begin position="431"/>
        <end position="751"/>
    </location>
</feature>
<feature type="compositionally biased region" description="Acidic residues" evidence="9">
    <location>
        <begin position="776"/>
        <end position="791"/>
    </location>
</feature>
<dbReference type="Pfam" id="PF01627">
    <property type="entry name" value="Hpt"/>
    <property type="match status" value="1"/>
</dbReference>
<evidence type="ECO:0000256" key="6">
    <source>
        <dbReference type="ARBA" id="ARBA00023012"/>
    </source>
</evidence>
<feature type="domain" description="HPt" evidence="13">
    <location>
        <begin position="1"/>
        <end position="105"/>
    </location>
</feature>
<dbReference type="PROSITE" id="PS50110">
    <property type="entry name" value="RESPONSE_REGULATORY"/>
    <property type="match status" value="1"/>
</dbReference>
<feature type="compositionally biased region" description="Acidic residues" evidence="9">
    <location>
        <begin position="447"/>
        <end position="461"/>
    </location>
</feature>
<dbReference type="SUPFAM" id="SSF55874">
    <property type="entry name" value="ATPase domain of HSP90 chaperone/DNA topoisomerase II/histidine kinase"/>
    <property type="match status" value="1"/>
</dbReference>
<dbReference type="Pfam" id="PF02518">
    <property type="entry name" value="HATPase_c"/>
    <property type="match status" value="1"/>
</dbReference>
<dbReference type="SMART" id="SM00260">
    <property type="entry name" value="CheW"/>
    <property type="match status" value="1"/>
</dbReference>
<feature type="region of interest" description="Disordered" evidence="9">
    <location>
        <begin position="839"/>
        <end position="901"/>
    </location>
</feature>
<dbReference type="PRINTS" id="PR00344">
    <property type="entry name" value="BCTRLSENSOR"/>
</dbReference>
<dbReference type="InterPro" id="IPR002545">
    <property type="entry name" value="CheW-lke_dom"/>
</dbReference>
<evidence type="ECO:0000256" key="2">
    <source>
        <dbReference type="ARBA" id="ARBA00012438"/>
    </source>
</evidence>
<dbReference type="InterPro" id="IPR011006">
    <property type="entry name" value="CheY-like_superfamily"/>
</dbReference>
<feature type="compositionally biased region" description="Acidic residues" evidence="9">
    <location>
        <begin position="358"/>
        <end position="368"/>
    </location>
</feature>
<evidence type="ECO:0000256" key="8">
    <source>
        <dbReference type="PROSITE-ProRule" id="PRU00169"/>
    </source>
</evidence>
<dbReference type="Gene3D" id="3.40.50.2300">
    <property type="match status" value="1"/>
</dbReference>
<feature type="region of interest" description="Disordered" evidence="9">
    <location>
        <begin position="329"/>
        <end position="406"/>
    </location>
</feature>
<dbReference type="SUPFAM" id="SSF47384">
    <property type="entry name" value="Homodimeric domain of signal transducing histidine kinase"/>
    <property type="match status" value="1"/>
</dbReference>
<sequence>MLPEQQRILGYFIEEAGDHLNTIEQGLLNLQATIEDTEMLNEVFRAAHSVKGGAAMLGLSSIQQISHRLEDGFKILKETPVRVDRELESLLLRIFDALQELLDRLQSPGGLTDAAAEQTMAGVEPVFGQLNRHLELLVDGQVEETDDRSGLQPITNLPITTKPSFGSFDRDDDEESAAIQLIFQSDVLARLREMLQLFKQPDSPQTREQLVQICRLLARAGEQFDLVPWDRLLKAVEQAIANPNNTFSTLASISIKEIKQAQELVLANRSDEIAIGQTLEELLPTVGEPELEPDLDVEDLLDIPSEHADNVSEPELNFEIEPELDFGDLLDIPSEHTDNASEPELDFGDLLEIPPDPAESEPESELWEELNNSSDDRVSLLDIDPPVSSTTSKSHHPRGPAVGQEELNTLADLFEDEAPELEVWEDVPDIISGFELSPPSDDRDSDISDSDFAEFLLDDGDLQPSQPSRSSLEDDFDLFGYDFDGEDAGSALEEFETPDSKLEQPSTPPESESLVDLLENLEDDGEADLFSAQPPSSAGDRPTDDEQPSDSASEWDGLWDEEELTTSSSPIQEAKSSEDKMNVDEFDNFFNFDSSDPTPSSSQTHDDLSFDDLFSADEPPEVSHSPTTELEDLSTDWFDEETQSEPSNSDDEDPLDFFDGFDLDVSDADDLQDLSAEGQALEELFSDTESDSPSEPFTLATDAQSVSDRSEFFGRELPAKPNPDTTDETLDFDFESDDPSSDSSFESFDDLLGEVSEDLDVSELFDSDLSVELAQEESLDFDGLLEEEAGEDPALGEPEEPETPAELVPLELLLSLEPELSGPSVFSNLEAYLDRPSAAPATFTKSPAPSAPVAQKTESKSDFDDLEKLLEETDKTGGMTGPTKARGGGEARGRTRRRGSGFEQTMRVPIKQLDNLSNLVGELVVSRNSLEQDQERLRQFLDSLLHQVQQLSDVGQRMQDLYERTLLEMALLASRQNRVKAAQNINASHNDSQGDAGEFEALEMDRFTDFHTQAQEIIELIVRVRESASDIEFLVAENDQITRQLRQTTSQLQEGLTRSRMVPFSQTADRLPRGVRDNAIKFGKQVELQIEGRYTLIDKMILEHLHDPLTHLVNNAIAHGIEPPDTRSISSKTPTGRITVSAFHQGNQTIISVADDGAGIDAQTVKQKALQKALITPEQAEKMTDLDVYDLLFLPGFSTRDKADDLAGRGVGMDVVNTKLTEIRGTVNTDSTLGRGTTFTIRLPLTLSISKALCCISDRASIAFPMDGVAEVLDTFPQSRLSEDEKGQRCVPWRDQMVPFQPLQELFNYNRHIGRSRYSGTTSTDDDTIAVVIVRSGTTYLAVEVDQVMGEQEIVIKQLEGPVPKPMGIAGATVMGDGRIVPIADVLELIDLSMGRVRREANVSLWDNGAAPVKPVREKTEPTVLIIDDSITVRELLSMTFKKAGYRVEQARDGQEAWDKLRSGIPCELVFCDMEMPRMNGMELLSRMNKDSHLSQLPIAMLTSRTAEKHKQMAIELGARGYFTKPYLEEVLLDAAQRMLKGEVLVTLKSKT</sequence>
<proteinExistence type="predicted"/>
<dbReference type="SUPFAM" id="SSF50341">
    <property type="entry name" value="CheW-like"/>
    <property type="match status" value="1"/>
</dbReference>
<evidence type="ECO:0000256" key="3">
    <source>
        <dbReference type="ARBA" id="ARBA00022553"/>
    </source>
</evidence>
<dbReference type="CDD" id="cd16916">
    <property type="entry name" value="HATPase_CheA-like"/>
    <property type="match status" value="1"/>
</dbReference>
<keyword evidence="15" id="KW-1185">Reference proteome</keyword>
<keyword evidence="5" id="KW-0418">Kinase</keyword>
<feature type="compositionally biased region" description="Basic and acidic residues" evidence="9">
    <location>
        <begin position="708"/>
        <end position="718"/>
    </location>
</feature>
<name>A0A928Z7U5_9CYAN</name>
<gene>
    <name evidence="14" type="ORF">IQ235_04535</name>
</gene>
<feature type="compositionally biased region" description="Acidic residues" evidence="9">
    <location>
        <begin position="629"/>
        <end position="672"/>
    </location>
</feature>
<dbReference type="InterPro" id="IPR036097">
    <property type="entry name" value="HisK_dim/P_sf"/>
</dbReference>
<feature type="compositionally biased region" description="Acidic residues" evidence="9">
    <location>
        <begin position="725"/>
        <end position="740"/>
    </location>
</feature>
<feature type="compositionally biased region" description="Low complexity" evidence="9">
    <location>
        <begin position="588"/>
        <end position="603"/>
    </location>
</feature>
<dbReference type="GO" id="GO:0000155">
    <property type="term" value="F:phosphorelay sensor kinase activity"/>
    <property type="evidence" value="ECO:0007669"/>
    <property type="project" value="InterPro"/>
</dbReference>
<feature type="compositionally biased region" description="Acidic residues" evidence="9">
    <location>
        <begin position="473"/>
        <end position="497"/>
    </location>
</feature>
<feature type="domain" description="Response regulatory" evidence="11">
    <location>
        <begin position="1423"/>
        <end position="1540"/>
    </location>
</feature>
<evidence type="ECO:0000313" key="15">
    <source>
        <dbReference type="Proteomes" id="UP000621799"/>
    </source>
</evidence>
<feature type="modified residue" description="Phosphohistidine" evidence="7">
    <location>
        <position position="48"/>
    </location>
</feature>
<dbReference type="InterPro" id="IPR005467">
    <property type="entry name" value="His_kinase_dom"/>
</dbReference>
<dbReference type="PROSITE" id="PS50894">
    <property type="entry name" value="HPT"/>
    <property type="match status" value="1"/>
</dbReference>
<evidence type="ECO:0000256" key="1">
    <source>
        <dbReference type="ARBA" id="ARBA00000085"/>
    </source>
</evidence>
<dbReference type="SMART" id="SM00387">
    <property type="entry name" value="HATPase_c"/>
    <property type="match status" value="1"/>
</dbReference>
<dbReference type="SUPFAM" id="SSF47226">
    <property type="entry name" value="Histidine-containing phosphotransfer domain, HPT domain"/>
    <property type="match status" value="1"/>
</dbReference>
<dbReference type="GO" id="GO:0006935">
    <property type="term" value="P:chemotaxis"/>
    <property type="evidence" value="ECO:0007669"/>
    <property type="project" value="InterPro"/>
</dbReference>
<reference evidence="14" key="1">
    <citation type="submission" date="2020-10" db="EMBL/GenBank/DDBJ databases">
        <authorList>
            <person name="Castelo-Branco R."/>
            <person name="Eusebio N."/>
            <person name="Adriana R."/>
            <person name="Vieira A."/>
            <person name="Brugerolle De Fraissinette N."/>
            <person name="Rezende De Castro R."/>
            <person name="Schneider M.P."/>
            <person name="Vasconcelos V."/>
            <person name="Leao P.N."/>
        </authorList>
    </citation>
    <scope>NUCLEOTIDE SEQUENCE</scope>
    <source>
        <strain evidence="14">LEGE 11467</strain>
    </source>
</reference>
<protein>
    <recommendedName>
        <fullName evidence="2">histidine kinase</fullName>
        <ecNumber evidence="2">2.7.13.3</ecNumber>
    </recommendedName>
</protein>
<dbReference type="EC" id="2.7.13.3" evidence="2"/>
<evidence type="ECO:0000259" key="11">
    <source>
        <dbReference type="PROSITE" id="PS50110"/>
    </source>
</evidence>
<evidence type="ECO:0000259" key="13">
    <source>
        <dbReference type="PROSITE" id="PS50894"/>
    </source>
</evidence>
<feature type="compositionally biased region" description="Basic and acidic residues" evidence="9">
    <location>
        <begin position="857"/>
        <end position="875"/>
    </location>
</feature>
<dbReference type="Gene3D" id="2.30.30.40">
    <property type="entry name" value="SH3 Domains"/>
    <property type="match status" value="1"/>
</dbReference>
<dbReference type="Pfam" id="PF00072">
    <property type="entry name" value="Response_reg"/>
    <property type="match status" value="1"/>
</dbReference>
<dbReference type="Proteomes" id="UP000621799">
    <property type="component" value="Unassembled WGS sequence"/>
</dbReference>
<dbReference type="SMART" id="SM01231">
    <property type="entry name" value="H-kinase_dim"/>
    <property type="match status" value="1"/>
</dbReference>
<comment type="catalytic activity">
    <reaction evidence="1">
        <text>ATP + protein L-histidine = ADP + protein N-phospho-L-histidine.</text>
        <dbReference type="EC" id="2.7.13.3"/>
    </reaction>
</comment>
<dbReference type="Pfam" id="PF02895">
    <property type="entry name" value="H-kinase_dim"/>
    <property type="match status" value="1"/>
</dbReference>
<dbReference type="EMBL" id="JADEXN010000052">
    <property type="protein sequence ID" value="MBE9040058.1"/>
    <property type="molecule type" value="Genomic_DNA"/>
</dbReference>
<evidence type="ECO:0000256" key="7">
    <source>
        <dbReference type="PROSITE-ProRule" id="PRU00110"/>
    </source>
</evidence>
<dbReference type="InterPro" id="IPR004105">
    <property type="entry name" value="CheA-like_dim"/>
</dbReference>
<feature type="region of interest" description="Disordered" evidence="9">
    <location>
        <begin position="776"/>
        <end position="804"/>
    </location>
</feature>
<feature type="compositionally biased region" description="Polar residues" evidence="9">
    <location>
        <begin position="693"/>
        <end position="707"/>
    </location>
</feature>
<evidence type="ECO:0000256" key="4">
    <source>
        <dbReference type="ARBA" id="ARBA00022679"/>
    </source>
</evidence>
<comment type="caution">
    <text evidence="14">The sequence shown here is derived from an EMBL/GenBank/DDBJ whole genome shotgun (WGS) entry which is preliminary data.</text>
</comment>
<dbReference type="InterPro" id="IPR008207">
    <property type="entry name" value="Sig_transdc_His_kin_Hpt_dom"/>
</dbReference>
<dbReference type="Pfam" id="PF01584">
    <property type="entry name" value="CheW"/>
    <property type="match status" value="1"/>
</dbReference>
<dbReference type="Gene3D" id="3.30.565.10">
    <property type="entry name" value="Histidine kinase-like ATPase, C-terminal domain"/>
    <property type="match status" value="1"/>
</dbReference>
<dbReference type="Gene3D" id="1.20.120.160">
    <property type="entry name" value="HPT domain"/>
    <property type="match status" value="1"/>
</dbReference>
<organism evidence="14 15">
    <name type="scientific">Zarconia navalis LEGE 11467</name>
    <dbReference type="NCBI Taxonomy" id="1828826"/>
    <lineage>
        <taxon>Bacteria</taxon>
        <taxon>Bacillati</taxon>
        <taxon>Cyanobacteriota</taxon>
        <taxon>Cyanophyceae</taxon>
        <taxon>Oscillatoriophycideae</taxon>
        <taxon>Oscillatoriales</taxon>
        <taxon>Oscillatoriales incertae sedis</taxon>
        <taxon>Zarconia</taxon>
        <taxon>Zarconia navalis</taxon>
    </lineage>
</organism>
<dbReference type="InterPro" id="IPR036061">
    <property type="entry name" value="CheW-like_dom_sf"/>
</dbReference>
<dbReference type="PANTHER" id="PTHR43395">
    <property type="entry name" value="SENSOR HISTIDINE KINASE CHEA"/>
    <property type="match status" value="1"/>
</dbReference>
<dbReference type="InterPro" id="IPR036641">
    <property type="entry name" value="HPT_dom_sf"/>
</dbReference>